<evidence type="ECO:0000256" key="1">
    <source>
        <dbReference type="ARBA" id="ARBA00022617"/>
    </source>
</evidence>
<dbReference type="PROSITE" id="PS51007">
    <property type="entry name" value="CYTC"/>
    <property type="match status" value="1"/>
</dbReference>
<dbReference type="NCBIfam" id="TIGR02603">
    <property type="entry name" value="CxxCH_TIGR02603"/>
    <property type="match status" value="1"/>
</dbReference>
<evidence type="ECO:0000259" key="5">
    <source>
        <dbReference type="PROSITE" id="PS51007"/>
    </source>
</evidence>
<sequence>MHRSTRYLISIATVGSACALPDGFVMKEFAGPPNADYPAAITVSASGDVYVSSDQNGSLGHKEHMGRIIRCRDKDGDGKADEFIHFVPDVDSPRGGHFVGDTLYLIHPPYLSSYRDTNGDGVADETKTLVTGLGGGIEHPRGADHTTNGVRMGIDGWLYISVGDFGTFPAKGTDGSTYTLHGGGVLRVRPDGSQIEPYALMVRNICDTAISPELDLFSRDNTNDGKGWNTRFHHYTALGDHGYPRLYQNFADEAIKPLADYGGGSGTGSLWLSEPGFPKEFTDALFSTDWTTGTVHYHPWKRSGASFSVEQQTFEKLPHATDVDVDGNSRLFLADWRDGGFDYAGKDKPVGMIHIVTYPGATPAKYTDVTKVDDAALVKLLESASAVQRLEAQREILKRGRKPAFAESILAIAKDTKQSVAVRTAAIWTFKQAYGASSTKPLSELAGDATIKEQILRALTDNKKELNGVPAKLYGDALKDKDPRVVLQALVGIEHLQLKGAAPAIISASMDWREESDSPRLMHTAMQVLVSLENIPALLTAVNDTATRKLALLALERIHKMEVVDGLLATFGKSKDFELRFDVLAALARLSHQEKEWDMKKWWETRPDDRGPYYEPVEWDATTKIVGAIEKGFGMVPPDRQNQLLDILGKNRMDVAGMKLAGADPVLAALGAKELNETQLMLLVEASKDKKRPFAQRVEFFNALPKAGEAKSMPFRLAVLSTWSQDKEVAGDAEKYISDFVNSAERGNQIGALREIAAKQGNAASRIAWKAMITVASSPLAKEEAKKRVQKEVEKTPREVGFFLAIADLKAPGFDKQIEEGMHWDNSELINAAKTAKEAVAALGSSGKKVAEVPAAEVAKTAMESKGDVATGQRLFTSQGCIACHAVDPKAEQKGPYLGAAGAKFTRDYLIDSVLDPNKVVAQGFQTSMFKMKDGTAQMGFVTGEVDGIVDLRNITGQVMKLKRADVAEETHMPQSMMPPGLAAGLSVQDFTSLIEYLSSLKATGG</sequence>
<dbReference type="PANTHER" id="PTHR33546:SF1">
    <property type="entry name" value="LARGE, MULTIFUNCTIONAL SECRETED PROTEIN"/>
    <property type="match status" value="1"/>
</dbReference>
<dbReference type="GO" id="GO:0020037">
    <property type="term" value="F:heme binding"/>
    <property type="evidence" value="ECO:0007669"/>
    <property type="project" value="InterPro"/>
</dbReference>
<gene>
    <name evidence="6" type="ORF">HHL09_14865</name>
</gene>
<dbReference type="GO" id="GO:0009055">
    <property type="term" value="F:electron transfer activity"/>
    <property type="evidence" value="ECO:0007669"/>
    <property type="project" value="InterPro"/>
</dbReference>
<dbReference type="SUPFAM" id="SSF46626">
    <property type="entry name" value="Cytochrome c"/>
    <property type="match status" value="1"/>
</dbReference>
<accession>A0A858RJI3</accession>
<feature type="domain" description="Cytochrome c" evidence="5">
    <location>
        <begin position="867"/>
        <end position="1002"/>
    </location>
</feature>
<evidence type="ECO:0000256" key="4">
    <source>
        <dbReference type="PROSITE-ProRule" id="PRU00433"/>
    </source>
</evidence>
<dbReference type="AlphaFoldDB" id="A0A858RJI3"/>
<dbReference type="InterPro" id="IPR036909">
    <property type="entry name" value="Cyt_c-like_dom_sf"/>
</dbReference>
<keyword evidence="1 4" id="KW-0349">Heme</keyword>
<dbReference type="Pfam" id="PF23500">
    <property type="entry name" value="DUF7133"/>
    <property type="match status" value="1"/>
</dbReference>
<protein>
    <submittedName>
        <fullName evidence="6">C-type cytochrome</fullName>
    </submittedName>
</protein>
<dbReference type="PROSITE" id="PS51257">
    <property type="entry name" value="PROKAR_LIPOPROTEIN"/>
    <property type="match status" value="1"/>
</dbReference>
<keyword evidence="2 4" id="KW-0479">Metal-binding</keyword>
<dbReference type="Gene3D" id="2.120.10.30">
    <property type="entry name" value="TolB, C-terminal domain"/>
    <property type="match status" value="1"/>
</dbReference>
<dbReference type="KEGG" id="luo:HHL09_14865"/>
<proteinExistence type="predicted"/>
<keyword evidence="7" id="KW-1185">Reference proteome</keyword>
<dbReference type="SUPFAM" id="SSF48371">
    <property type="entry name" value="ARM repeat"/>
    <property type="match status" value="1"/>
</dbReference>
<dbReference type="InterPro" id="IPR011041">
    <property type="entry name" value="Quinoprot_gluc/sorb_DH_b-prop"/>
</dbReference>
<dbReference type="InterPro" id="IPR055557">
    <property type="entry name" value="DUF7133"/>
</dbReference>
<evidence type="ECO:0000256" key="2">
    <source>
        <dbReference type="ARBA" id="ARBA00022723"/>
    </source>
</evidence>
<evidence type="ECO:0000313" key="7">
    <source>
        <dbReference type="Proteomes" id="UP000501812"/>
    </source>
</evidence>
<dbReference type="InterPro" id="IPR011042">
    <property type="entry name" value="6-blade_b-propeller_TolB-like"/>
</dbReference>
<dbReference type="Gene3D" id="1.25.10.10">
    <property type="entry name" value="Leucine-rich Repeat Variant"/>
    <property type="match status" value="1"/>
</dbReference>
<dbReference type="SUPFAM" id="SSF50952">
    <property type="entry name" value="Soluble quinoprotein glucose dehydrogenase"/>
    <property type="match status" value="1"/>
</dbReference>
<dbReference type="InterPro" id="IPR011989">
    <property type="entry name" value="ARM-like"/>
</dbReference>
<reference evidence="6 7" key="1">
    <citation type="submission" date="2020-04" db="EMBL/GenBank/DDBJ databases">
        <title>Luteolibacter sp. G-1-1-1 isolated from soil.</title>
        <authorList>
            <person name="Dahal R.H."/>
        </authorList>
    </citation>
    <scope>NUCLEOTIDE SEQUENCE [LARGE SCALE GENOMIC DNA]</scope>
    <source>
        <strain evidence="6 7">G-1-1-1</strain>
    </source>
</reference>
<dbReference type="GO" id="GO:0046872">
    <property type="term" value="F:metal ion binding"/>
    <property type="evidence" value="ECO:0007669"/>
    <property type="project" value="UniProtKB-KW"/>
</dbReference>
<name>A0A858RJI3_9BACT</name>
<dbReference type="PANTHER" id="PTHR33546">
    <property type="entry name" value="LARGE, MULTIFUNCTIONAL SECRETED PROTEIN-RELATED"/>
    <property type="match status" value="1"/>
</dbReference>
<dbReference type="RefSeq" id="WP_169455412.1">
    <property type="nucleotide sequence ID" value="NZ_CP051774.1"/>
</dbReference>
<dbReference type="Proteomes" id="UP000501812">
    <property type="component" value="Chromosome"/>
</dbReference>
<dbReference type="InterPro" id="IPR009056">
    <property type="entry name" value="Cyt_c-like_dom"/>
</dbReference>
<dbReference type="InterPro" id="IPR016024">
    <property type="entry name" value="ARM-type_fold"/>
</dbReference>
<evidence type="ECO:0000256" key="3">
    <source>
        <dbReference type="ARBA" id="ARBA00023004"/>
    </source>
</evidence>
<dbReference type="Gene3D" id="1.10.760.10">
    <property type="entry name" value="Cytochrome c-like domain"/>
    <property type="match status" value="1"/>
</dbReference>
<organism evidence="6 7">
    <name type="scientific">Luteolibacter luteus</name>
    <dbReference type="NCBI Taxonomy" id="2728835"/>
    <lineage>
        <taxon>Bacteria</taxon>
        <taxon>Pseudomonadati</taxon>
        <taxon>Verrucomicrobiota</taxon>
        <taxon>Verrucomicrobiia</taxon>
        <taxon>Verrucomicrobiales</taxon>
        <taxon>Verrucomicrobiaceae</taxon>
        <taxon>Luteolibacter</taxon>
    </lineage>
</organism>
<dbReference type="EMBL" id="CP051774">
    <property type="protein sequence ID" value="QJE97012.1"/>
    <property type="molecule type" value="Genomic_DNA"/>
</dbReference>
<keyword evidence="3 4" id="KW-0408">Iron</keyword>
<dbReference type="InterPro" id="IPR013427">
    <property type="entry name" value="Haem-bd_dom_put"/>
</dbReference>
<evidence type="ECO:0000313" key="6">
    <source>
        <dbReference type="EMBL" id="QJE97012.1"/>
    </source>
</evidence>